<evidence type="ECO:0000259" key="1">
    <source>
        <dbReference type="Pfam" id="PF14207"/>
    </source>
</evidence>
<accession>A0A1M6HVE8</accession>
<organism evidence="2 3">
    <name type="scientific">Lutispora thermophila DSM 19022</name>
    <dbReference type="NCBI Taxonomy" id="1122184"/>
    <lineage>
        <taxon>Bacteria</taxon>
        <taxon>Bacillati</taxon>
        <taxon>Bacillota</taxon>
        <taxon>Clostridia</taxon>
        <taxon>Lutisporales</taxon>
        <taxon>Lutisporaceae</taxon>
        <taxon>Lutispora</taxon>
    </lineage>
</organism>
<proteinExistence type="predicted"/>
<keyword evidence="3" id="KW-1185">Reference proteome</keyword>
<evidence type="ECO:0000313" key="2">
    <source>
        <dbReference type="EMBL" id="SHJ26171.1"/>
    </source>
</evidence>
<dbReference type="RefSeq" id="WP_073027028.1">
    <property type="nucleotide sequence ID" value="NZ_FQZS01000024.1"/>
</dbReference>
<sequence length="72" mass="8601">MKTYQVEIRETLCMIVEIEAENAQQAEAMVRQAYSNEEYILDAEHFAGVEFAAREKEIEARSRNQKRREYER</sequence>
<gene>
    <name evidence="2" type="ORF">SAMN02745176_02952</name>
</gene>
<dbReference type="EMBL" id="FQZS01000024">
    <property type="protein sequence ID" value="SHJ26171.1"/>
    <property type="molecule type" value="Genomic_DNA"/>
</dbReference>
<protein>
    <submittedName>
        <fullName evidence="2">DpnD/PcfM-like protein</fullName>
    </submittedName>
</protein>
<dbReference type="Proteomes" id="UP000184442">
    <property type="component" value="Unassembled WGS sequence"/>
</dbReference>
<dbReference type="Pfam" id="PF14207">
    <property type="entry name" value="DpnD-PcfM"/>
    <property type="match status" value="1"/>
</dbReference>
<dbReference type="InterPro" id="IPR025575">
    <property type="entry name" value="DpnD/PcfM_C"/>
</dbReference>
<evidence type="ECO:0000313" key="3">
    <source>
        <dbReference type="Proteomes" id="UP000184442"/>
    </source>
</evidence>
<name>A0A1M6HVE8_9FIRM</name>
<feature type="domain" description="DpnD/PcfM-like C-terminal" evidence="1">
    <location>
        <begin position="4"/>
        <end position="47"/>
    </location>
</feature>
<dbReference type="OrthoDB" id="9813511at2"/>
<dbReference type="AlphaFoldDB" id="A0A1M6HVE8"/>
<reference evidence="2 3" key="1">
    <citation type="submission" date="2016-11" db="EMBL/GenBank/DDBJ databases">
        <authorList>
            <person name="Jaros S."/>
            <person name="Januszkiewicz K."/>
            <person name="Wedrychowicz H."/>
        </authorList>
    </citation>
    <scope>NUCLEOTIDE SEQUENCE [LARGE SCALE GENOMIC DNA]</scope>
    <source>
        <strain evidence="2 3">DSM 19022</strain>
    </source>
</reference>
<dbReference type="STRING" id="1122184.SAMN02745176_02952"/>